<proteinExistence type="inferred from homology"/>
<comment type="caution">
    <text evidence="3">The sequence shown here is derived from an EMBL/GenBank/DDBJ whole genome shotgun (WGS) entry which is preliminary data.</text>
</comment>
<dbReference type="RefSeq" id="WP_169464215.1">
    <property type="nucleotide sequence ID" value="NZ_JABBGG010000002.1"/>
</dbReference>
<feature type="domain" description="YchJ-like middle NTF2-like" evidence="2">
    <location>
        <begin position="31"/>
        <end position="136"/>
    </location>
</feature>
<dbReference type="Gene3D" id="3.10.450.50">
    <property type="match status" value="1"/>
</dbReference>
<organism evidence="3 4">
    <name type="scientific">Massilia polaris</name>
    <dbReference type="NCBI Taxonomy" id="2728846"/>
    <lineage>
        <taxon>Bacteria</taxon>
        <taxon>Pseudomonadati</taxon>
        <taxon>Pseudomonadota</taxon>
        <taxon>Betaproteobacteria</taxon>
        <taxon>Burkholderiales</taxon>
        <taxon>Oxalobacteraceae</taxon>
        <taxon>Telluria group</taxon>
        <taxon>Massilia</taxon>
    </lineage>
</organism>
<accession>A0A848HK65</accession>
<reference evidence="3 4" key="1">
    <citation type="submission" date="2020-04" db="EMBL/GenBank/DDBJ databases">
        <title>Massilia sp. RP-1-19 isolated from soil.</title>
        <authorList>
            <person name="Dahal R.H."/>
        </authorList>
    </citation>
    <scope>NUCLEOTIDE SEQUENCE [LARGE SCALE GENOMIC DNA]</scope>
    <source>
        <strain evidence="3 4">RP-1-19</strain>
    </source>
</reference>
<dbReference type="AlphaFoldDB" id="A0A848HK65"/>
<dbReference type="InterPro" id="IPR032710">
    <property type="entry name" value="NTF2-like_dom_sf"/>
</dbReference>
<dbReference type="InterPro" id="IPR023006">
    <property type="entry name" value="YchJ-like"/>
</dbReference>
<dbReference type="Pfam" id="PF17775">
    <property type="entry name" value="YchJ_M-like"/>
    <property type="match status" value="1"/>
</dbReference>
<dbReference type="EMBL" id="JABBGG010000002">
    <property type="protein sequence ID" value="NML60529.1"/>
    <property type="molecule type" value="Genomic_DNA"/>
</dbReference>
<evidence type="ECO:0000313" key="4">
    <source>
        <dbReference type="Proteomes" id="UP000583752"/>
    </source>
</evidence>
<evidence type="ECO:0000313" key="3">
    <source>
        <dbReference type="EMBL" id="NML60529.1"/>
    </source>
</evidence>
<evidence type="ECO:0000256" key="1">
    <source>
        <dbReference type="HAMAP-Rule" id="MF_00612"/>
    </source>
</evidence>
<name>A0A848HK65_9BURK</name>
<keyword evidence="4" id="KW-1185">Reference proteome</keyword>
<dbReference type="HAMAP" id="MF_00612">
    <property type="entry name" value="UPF0225"/>
    <property type="match status" value="1"/>
</dbReference>
<dbReference type="InterPro" id="IPR048469">
    <property type="entry name" value="YchJ-like_M"/>
</dbReference>
<evidence type="ECO:0000259" key="2">
    <source>
        <dbReference type="Pfam" id="PF17775"/>
    </source>
</evidence>
<dbReference type="Proteomes" id="UP000583752">
    <property type="component" value="Unassembled WGS sequence"/>
</dbReference>
<protein>
    <recommendedName>
        <fullName evidence="1">UPF0225 protein HHL21_05375</fullName>
    </recommendedName>
</protein>
<comment type="similarity">
    <text evidence="1">Belongs to the UPF0225 family.</text>
</comment>
<dbReference type="SUPFAM" id="SSF54427">
    <property type="entry name" value="NTF2-like"/>
    <property type="match status" value="1"/>
</dbReference>
<gene>
    <name evidence="3" type="ORF">HHL21_05375</name>
</gene>
<sequence length="140" mass="15664">MPKIPASCPCGGPSFPTCCGPFLSGDAVAQTAEALMRSRYTAYTLGDEAYLRATWHPSTCPIEPIVNENERLQWLGLEVKSALRLRQRKVNTEEGDTVEFVARYKIGGRAHRLHEVSRFVREAGSGDVPRWYYLDGSFPE</sequence>